<organism evidence="3">
    <name type="scientific">Oryza brachyantha</name>
    <name type="common">malo sina</name>
    <dbReference type="NCBI Taxonomy" id="4533"/>
    <lineage>
        <taxon>Eukaryota</taxon>
        <taxon>Viridiplantae</taxon>
        <taxon>Streptophyta</taxon>
        <taxon>Embryophyta</taxon>
        <taxon>Tracheophyta</taxon>
        <taxon>Spermatophyta</taxon>
        <taxon>Magnoliopsida</taxon>
        <taxon>Liliopsida</taxon>
        <taxon>Poales</taxon>
        <taxon>Poaceae</taxon>
        <taxon>BOP clade</taxon>
        <taxon>Oryzoideae</taxon>
        <taxon>Oryzeae</taxon>
        <taxon>Oryzinae</taxon>
        <taxon>Oryza</taxon>
    </lineage>
</organism>
<keyword evidence="1" id="KW-1133">Transmembrane helix</keyword>
<proteinExistence type="predicted"/>
<name>J3MDT2_ORYBR</name>
<dbReference type="Pfam" id="PF04195">
    <property type="entry name" value="Transposase_28"/>
    <property type="match status" value="1"/>
</dbReference>
<protein>
    <recommendedName>
        <fullName evidence="2">Transposase (putative) gypsy type domain-containing protein</fullName>
    </recommendedName>
</protein>
<dbReference type="HOGENOM" id="CLU_1549947_0_0_1"/>
<reference evidence="3" key="2">
    <citation type="submission" date="2013-04" db="UniProtKB">
        <authorList>
            <consortium name="EnsemblPlants"/>
        </authorList>
    </citation>
    <scope>IDENTIFICATION</scope>
</reference>
<evidence type="ECO:0000259" key="2">
    <source>
        <dbReference type="Pfam" id="PF04195"/>
    </source>
</evidence>
<accession>J3MDT2</accession>
<feature type="transmembrane region" description="Helical" evidence="1">
    <location>
        <begin position="94"/>
        <end position="116"/>
    </location>
</feature>
<sequence>MTHDSTRRLGSLLSSSRVVSRAQTGLPEKFMSMVQGQDVVRCGEAHMAPEFPNKAIFVVSFALVGLVPPFSPFFYDVLHFYGIQMLHLGPNSIFILAIFAHLCEMFVRVMSMLPLFRHFFMLCQLKAPATSGGCALQLRSQRSADFIPLSLRKKWDNWKADWFYTRLPNYPRL</sequence>
<evidence type="ECO:0000313" key="3">
    <source>
        <dbReference type="EnsemblPlants" id="OB06G21760.1"/>
    </source>
</evidence>
<evidence type="ECO:0000256" key="1">
    <source>
        <dbReference type="SAM" id="Phobius"/>
    </source>
</evidence>
<keyword evidence="4" id="KW-1185">Reference proteome</keyword>
<reference evidence="3" key="1">
    <citation type="journal article" date="2013" name="Nat. Commun.">
        <title>Whole-genome sequencing of Oryza brachyantha reveals mechanisms underlying Oryza genome evolution.</title>
        <authorList>
            <person name="Chen J."/>
            <person name="Huang Q."/>
            <person name="Gao D."/>
            <person name="Wang J."/>
            <person name="Lang Y."/>
            <person name="Liu T."/>
            <person name="Li B."/>
            <person name="Bai Z."/>
            <person name="Luis Goicoechea J."/>
            <person name="Liang C."/>
            <person name="Chen C."/>
            <person name="Zhang W."/>
            <person name="Sun S."/>
            <person name="Liao Y."/>
            <person name="Zhang X."/>
            <person name="Yang L."/>
            <person name="Song C."/>
            <person name="Wang M."/>
            <person name="Shi J."/>
            <person name="Liu G."/>
            <person name="Liu J."/>
            <person name="Zhou H."/>
            <person name="Zhou W."/>
            <person name="Yu Q."/>
            <person name="An N."/>
            <person name="Chen Y."/>
            <person name="Cai Q."/>
            <person name="Wang B."/>
            <person name="Liu B."/>
            <person name="Min J."/>
            <person name="Huang Y."/>
            <person name="Wu H."/>
            <person name="Li Z."/>
            <person name="Zhang Y."/>
            <person name="Yin Y."/>
            <person name="Song W."/>
            <person name="Jiang J."/>
            <person name="Jackson S.A."/>
            <person name="Wing R.A."/>
            <person name="Wang J."/>
            <person name="Chen M."/>
        </authorList>
    </citation>
    <scope>NUCLEOTIDE SEQUENCE [LARGE SCALE GENOMIC DNA]</scope>
    <source>
        <strain evidence="3">cv. IRGC 101232</strain>
    </source>
</reference>
<feature type="domain" description="Transposase (putative) gypsy type" evidence="2">
    <location>
        <begin position="56"/>
        <end position="124"/>
    </location>
</feature>
<evidence type="ECO:0000313" key="4">
    <source>
        <dbReference type="Proteomes" id="UP000006038"/>
    </source>
</evidence>
<dbReference type="Gramene" id="OB06G21760.1">
    <property type="protein sequence ID" value="OB06G21760.1"/>
    <property type="gene ID" value="OB06G21760"/>
</dbReference>
<dbReference type="PANTHER" id="PTHR33026:SF7">
    <property type="entry name" value="OS03G0100275 PROTEIN"/>
    <property type="match status" value="1"/>
</dbReference>
<dbReference type="PANTHER" id="PTHR33026">
    <property type="entry name" value="OS06G0360600 PROTEIN"/>
    <property type="match status" value="1"/>
</dbReference>
<dbReference type="InterPro" id="IPR007321">
    <property type="entry name" value="Transposase_28"/>
</dbReference>
<dbReference type="eggNOG" id="ENOG502R5W3">
    <property type="taxonomic scope" value="Eukaryota"/>
</dbReference>
<keyword evidence="1" id="KW-0472">Membrane</keyword>
<dbReference type="Proteomes" id="UP000006038">
    <property type="component" value="Chromosome 6"/>
</dbReference>
<dbReference type="EnsemblPlants" id="OB06G21760.1">
    <property type="protein sequence ID" value="OB06G21760.1"/>
    <property type="gene ID" value="OB06G21760"/>
</dbReference>
<feature type="transmembrane region" description="Helical" evidence="1">
    <location>
        <begin position="55"/>
        <end position="74"/>
    </location>
</feature>
<dbReference type="AlphaFoldDB" id="J3MDT2"/>
<keyword evidence="1" id="KW-0812">Transmembrane</keyword>